<accession>A0A5N4D916</accession>
<gene>
    <name evidence="2" type="ORF">Cadr_000012778</name>
</gene>
<dbReference type="GO" id="GO:1990904">
    <property type="term" value="C:ribonucleoprotein complex"/>
    <property type="evidence" value="ECO:0007669"/>
    <property type="project" value="UniProtKB-KW"/>
</dbReference>
<feature type="chain" id="PRO_5024383735" evidence="1">
    <location>
        <begin position="26"/>
        <end position="97"/>
    </location>
</feature>
<keyword evidence="3" id="KW-1185">Reference proteome</keyword>
<dbReference type="InterPro" id="IPR012677">
    <property type="entry name" value="Nucleotide-bd_a/b_plait_sf"/>
</dbReference>
<organism evidence="2 3">
    <name type="scientific">Camelus dromedarius</name>
    <name type="common">Dromedary</name>
    <name type="synonym">Arabian camel</name>
    <dbReference type="NCBI Taxonomy" id="9838"/>
    <lineage>
        <taxon>Eukaryota</taxon>
        <taxon>Metazoa</taxon>
        <taxon>Chordata</taxon>
        <taxon>Craniata</taxon>
        <taxon>Vertebrata</taxon>
        <taxon>Euteleostomi</taxon>
        <taxon>Mammalia</taxon>
        <taxon>Eutheria</taxon>
        <taxon>Laurasiatheria</taxon>
        <taxon>Artiodactyla</taxon>
        <taxon>Tylopoda</taxon>
        <taxon>Camelidae</taxon>
        <taxon>Camelus</taxon>
    </lineage>
</organism>
<dbReference type="Gene3D" id="3.30.70.330">
    <property type="match status" value="1"/>
</dbReference>
<evidence type="ECO:0000313" key="3">
    <source>
        <dbReference type="Proteomes" id="UP000299084"/>
    </source>
</evidence>
<reference evidence="2 3" key="1">
    <citation type="journal article" date="2019" name="Mol. Ecol. Resour.">
        <title>Improving Illumina assemblies with Hi-C and long reads: an example with the North African dromedary.</title>
        <authorList>
            <person name="Elbers J.P."/>
            <person name="Rogers M.F."/>
            <person name="Perelman P.L."/>
            <person name="Proskuryakova A.A."/>
            <person name="Serdyukova N.A."/>
            <person name="Johnson W.E."/>
            <person name="Horin P."/>
            <person name="Corander J."/>
            <person name="Murphy D."/>
            <person name="Burger P.A."/>
        </authorList>
    </citation>
    <scope>NUCLEOTIDE SEQUENCE [LARGE SCALE GENOMIC DNA]</scope>
    <source>
        <strain evidence="2">Drom800</strain>
        <tissue evidence="2">Blood</tissue>
    </source>
</reference>
<dbReference type="Proteomes" id="UP000299084">
    <property type="component" value="Unassembled WGS sequence"/>
</dbReference>
<name>A0A5N4D916_CAMDR</name>
<protein>
    <submittedName>
        <fullName evidence="2">Heterogeneous nuclear ribonucleoprotein H3</fullName>
    </submittedName>
</protein>
<evidence type="ECO:0000313" key="2">
    <source>
        <dbReference type="EMBL" id="KAB1267550.1"/>
    </source>
</evidence>
<sequence>MMKIIHVLYLWHLPCLFLPQYPAYGGFDDYGGYNNSGYGNDGFDDRLKDVKSENDIASFFSLLNPILVHSDIEAEGRATREADVEFMTCEDAVACHV</sequence>
<comment type="caution">
    <text evidence="2">The sequence shown here is derived from an EMBL/GenBank/DDBJ whole genome shotgun (WGS) entry which is preliminary data.</text>
</comment>
<feature type="signal peptide" evidence="1">
    <location>
        <begin position="1"/>
        <end position="25"/>
    </location>
</feature>
<keyword evidence="2" id="KW-0687">Ribonucleoprotein</keyword>
<keyword evidence="1" id="KW-0732">Signal</keyword>
<dbReference type="EMBL" id="JWIN03000014">
    <property type="protein sequence ID" value="KAB1267550.1"/>
    <property type="molecule type" value="Genomic_DNA"/>
</dbReference>
<proteinExistence type="predicted"/>
<evidence type="ECO:0000256" key="1">
    <source>
        <dbReference type="SAM" id="SignalP"/>
    </source>
</evidence>
<dbReference type="AlphaFoldDB" id="A0A5N4D916"/>